<feature type="transmembrane region" description="Helical" evidence="2">
    <location>
        <begin position="59"/>
        <end position="76"/>
    </location>
</feature>
<feature type="transmembrane region" description="Helical" evidence="2">
    <location>
        <begin position="88"/>
        <end position="113"/>
    </location>
</feature>
<dbReference type="GO" id="GO:0005886">
    <property type="term" value="C:plasma membrane"/>
    <property type="evidence" value="ECO:0007669"/>
    <property type="project" value="UniProtKB-SubCell"/>
</dbReference>
<dbReference type="Pfam" id="PF02080">
    <property type="entry name" value="TrkA_C"/>
    <property type="match status" value="1"/>
</dbReference>
<gene>
    <name evidence="5" type="ORF">SAMN05660284_02254</name>
</gene>
<dbReference type="Gene3D" id="3.30.70.1450">
    <property type="entry name" value="Regulator of K+ conductance, C-terminal domain"/>
    <property type="match status" value="1"/>
</dbReference>
<keyword evidence="2" id="KW-0812">Transmembrane</keyword>
<dbReference type="Pfam" id="PF02254">
    <property type="entry name" value="TrkA_N"/>
    <property type="match status" value="1"/>
</dbReference>
<dbReference type="AlphaFoldDB" id="A0A1I5BUX7"/>
<dbReference type="Proteomes" id="UP000242869">
    <property type="component" value="Unassembled WGS sequence"/>
</dbReference>
<sequence>MKSGLSDVFHKIASYRFQMAVPGQLSLILHRISIAGWVLLGVHLVGTVGFYWLDDKKSLSDALYMTIITITTVGYGEIVRVDSIGARLFVGLIAMCGFGTLTFLFTSLSVFFLEADLDLSLRRRRMQKQIDKLNGHYIVCGFGRVGRNVVSELAVTGRKFVVIDTNMQVIEEHSASEPGMLWLHGDAADDDVLMLAGIERAAGVFAVISDDAKNLMVSLTAKQLNAQVRVVARGHEVQNSVKIRKAGADAVVLPDFTGGMRIVSMMVRPQVLSILDDMMRSERGVRMEEVPVPANFQPRSLRSLDLQSPDYILVGIREKSGWRFNPDGDSMISPGQVLVLMATPEGCRQVEALLA</sequence>
<dbReference type="PROSITE" id="PS51202">
    <property type="entry name" value="RCK_C"/>
    <property type="match status" value="1"/>
</dbReference>
<dbReference type="InterPro" id="IPR050721">
    <property type="entry name" value="Trk_Ktr_HKT_K-transport"/>
</dbReference>
<evidence type="ECO:0000256" key="1">
    <source>
        <dbReference type="ARBA" id="ARBA00004651"/>
    </source>
</evidence>
<keyword evidence="5" id="KW-0407">Ion channel</keyword>
<dbReference type="PANTHER" id="PTHR43833:SF9">
    <property type="entry name" value="POTASSIUM CHANNEL PROTEIN YUGO-RELATED"/>
    <property type="match status" value="1"/>
</dbReference>
<feature type="transmembrane region" description="Helical" evidence="2">
    <location>
        <begin position="34"/>
        <end position="53"/>
    </location>
</feature>
<evidence type="ECO:0000259" key="3">
    <source>
        <dbReference type="PROSITE" id="PS51201"/>
    </source>
</evidence>
<proteinExistence type="predicted"/>
<dbReference type="InterPro" id="IPR036291">
    <property type="entry name" value="NAD(P)-bd_dom_sf"/>
</dbReference>
<dbReference type="SUPFAM" id="SSF116726">
    <property type="entry name" value="TrkA C-terminal domain-like"/>
    <property type="match status" value="1"/>
</dbReference>
<dbReference type="InterPro" id="IPR006037">
    <property type="entry name" value="RCK_C"/>
</dbReference>
<evidence type="ECO:0000259" key="4">
    <source>
        <dbReference type="PROSITE" id="PS51202"/>
    </source>
</evidence>
<dbReference type="InterPro" id="IPR036721">
    <property type="entry name" value="RCK_C_sf"/>
</dbReference>
<dbReference type="InterPro" id="IPR003148">
    <property type="entry name" value="RCK_N"/>
</dbReference>
<name>A0A1I5BUX7_9NEIS</name>
<dbReference type="Gene3D" id="3.40.50.720">
    <property type="entry name" value="NAD(P)-binding Rossmann-like Domain"/>
    <property type="match status" value="1"/>
</dbReference>
<feature type="domain" description="RCK N-terminal" evidence="3">
    <location>
        <begin position="134"/>
        <end position="253"/>
    </location>
</feature>
<dbReference type="PANTHER" id="PTHR43833">
    <property type="entry name" value="POTASSIUM CHANNEL PROTEIN 2-RELATED-RELATED"/>
    <property type="match status" value="1"/>
</dbReference>
<keyword evidence="2" id="KW-1133">Transmembrane helix</keyword>
<dbReference type="STRING" id="83765.SAMN05660284_02254"/>
<organism evidence="5 6">
    <name type="scientific">Formivibrio citricus</name>
    <dbReference type="NCBI Taxonomy" id="83765"/>
    <lineage>
        <taxon>Bacteria</taxon>
        <taxon>Pseudomonadati</taxon>
        <taxon>Pseudomonadota</taxon>
        <taxon>Betaproteobacteria</taxon>
        <taxon>Neisseriales</taxon>
        <taxon>Chitinibacteraceae</taxon>
        <taxon>Formivibrio</taxon>
    </lineage>
</organism>
<dbReference type="Gene3D" id="1.10.287.70">
    <property type="match status" value="1"/>
</dbReference>
<dbReference type="InterPro" id="IPR013099">
    <property type="entry name" value="K_chnl_dom"/>
</dbReference>
<evidence type="ECO:0000313" key="5">
    <source>
        <dbReference type="EMBL" id="SFN78478.1"/>
    </source>
</evidence>
<dbReference type="SUPFAM" id="SSF81324">
    <property type="entry name" value="Voltage-gated potassium channels"/>
    <property type="match status" value="1"/>
</dbReference>
<dbReference type="GO" id="GO:0008324">
    <property type="term" value="F:monoatomic cation transmembrane transporter activity"/>
    <property type="evidence" value="ECO:0007669"/>
    <property type="project" value="InterPro"/>
</dbReference>
<comment type="subcellular location">
    <subcellularLocation>
        <location evidence="1">Cell membrane</location>
        <topology evidence="1">Multi-pass membrane protein</topology>
    </subcellularLocation>
</comment>
<keyword evidence="2" id="KW-0472">Membrane</keyword>
<dbReference type="Pfam" id="PF07885">
    <property type="entry name" value="Ion_trans_2"/>
    <property type="match status" value="1"/>
</dbReference>
<keyword evidence="6" id="KW-1185">Reference proteome</keyword>
<dbReference type="GO" id="GO:0006813">
    <property type="term" value="P:potassium ion transport"/>
    <property type="evidence" value="ECO:0007669"/>
    <property type="project" value="InterPro"/>
</dbReference>
<dbReference type="EMBL" id="FOVE01000017">
    <property type="protein sequence ID" value="SFN78478.1"/>
    <property type="molecule type" value="Genomic_DNA"/>
</dbReference>
<keyword evidence="5" id="KW-0813">Transport</keyword>
<keyword evidence="5" id="KW-0406">Ion transport</keyword>
<reference evidence="6" key="1">
    <citation type="submission" date="2016-10" db="EMBL/GenBank/DDBJ databases">
        <authorList>
            <person name="Varghese N."/>
            <person name="Submissions S."/>
        </authorList>
    </citation>
    <scope>NUCLEOTIDE SEQUENCE [LARGE SCALE GENOMIC DNA]</scope>
    <source>
        <strain evidence="6">DSM 6150</strain>
    </source>
</reference>
<dbReference type="SUPFAM" id="SSF51735">
    <property type="entry name" value="NAD(P)-binding Rossmann-fold domains"/>
    <property type="match status" value="1"/>
</dbReference>
<feature type="domain" description="RCK C-terminal" evidence="4">
    <location>
        <begin position="275"/>
        <end position="355"/>
    </location>
</feature>
<dbReference type="RefSeq" id="WP_218142711.1">
    <property type="nucleotide sequence ID" value="NZ_FOVE01000017.1"/>
</dbReference>
<evidence type="ECO:0000313" key="6">
    <source>
        <dbReference type="Proteomes" id="UP000242869"/>
    </source>
</evidence>
<dbReference type="PROSITE" id="PS51201">
    <property type="entry name" value="RCK_N"/>
    <property type="match status" value="1"/>
</dbReference>
<accession>A0A1I5BUX7</accession>
<evidence type="ECO:0000256" key="2">
    <source>
        <dbReference type="SAM" id="Phobius"/>
    </source>
</evidence>
<protein>
    <submittedName>
        <fullName evidence="5">Voltage-gated potassium channel</fullName>
    </submittedName>
</protein>